<feature type="compositionally biased region" description="Basic and acidic residues" evidence="1">
    <location>
        <begin position="164"/>
        <end position="187"/>
    </location>
</feature>
<dbReference type="AlphaFoldDB" id="A0A7C9LB95"/>
<dbReference type="EMBL" id="VENJ01000012">
    <property type="protein sequence ID" value="MTJ04957.1"/>
    <property type="molecule type" value="Genomic_DNA"/>
</dbReference>
<evidence type="ECO:0000313" key="2">
    <source>
        <dbReference type="EMBL" id="MTJ04957.1"/>
    </source>
</evidence>
<evidence type="ECO:0000313" key="3">
    <source>
        <dbReference type="Proteomes" id="UP000483078"/>
    </source>
</evidence>
<evidence type="ECO:0000256" key="1">
    <source>
        <dbReference type="SAM" id="MobiDB-lite"/>
    </source>
</evidence>
<reference evidence="2 3" key="1">
    <citation type="submission" date="2019-06" db="EMBL/GenBank/DDBJ databases">
        <title>Enrichment of Autotrophic Halophilic Microorganisms from Red Sea Brine Pool Using Microbial Electrosynthesis System.</title>
        <authorList>
            <person name="Alqahtani M.F."/>
            <person name="Bajracharya S."/>
            <person name="Katuri K.P."/>
            <person name="Ali M."/>
            <person name="Saikaly P.E."/>
        </authorList>
    </citation>
    <scope>NUCLEOTIDE SEQUENCE [LARGE SCALE GENOMIC DNA]</scope>
    <source>
        <strain evidence="2">MES6</strain>
    </source>
</reference>
<organism evidence="2 3">
    <name type="scientific">Sediminimonas qiaohouensis</name>
    <dbReference type="NCBI Taxonomy" id="552061"/>
    <lineage>
        <taxon>Bacteria</taxon>
        <taxon>Pseudomonadati</taxon>
        <taxon>Pseudomonadota</taxon>
        <taxon>Alphaproteobacteria</taxon>
        <taxon>Rhodobacterales</taxon>
        <taxon>Roseobacteraceae</taxon>
        <taxon>Sediminimonas</taxon>
    </lineage>
</organism>
<feature type="compositionally biased region" description="Acidic residues" evidence="1">
    <location>
        <begin position="121"/>
        <end position="131"/>
    </location>
</feature>
<sequence length="277" mass="30415">MSDPVTNVEIEDILSSIRRLVSDEDRSDETEDKQDDNRLVLTPSLRVHAPGDADESDDDPTAQEADAADVQEDIATERADDYASDDVQPPESDAQDDGEAEGLRARIAALEESVASTADQWEPDGPSDDDYAGGPVEALPWEDHFEDGDDGSADAYTAEDAPETEQHVEETGHDWPAEQEDMLRDEPSDYEEASDIEDAESTASRAGTVDTEERAATAEMNELLGGDAILDEEALREVIADIVRQELQGSLGERITRNVRKLVRREIHRALASHDLE</sequence>
<accession>A0A7C9LB95</accession>
<feature type="compositionally biased region" description="Acidic residues" evidence="1">
    <location>
        <begin position="52"/>
        <end position="74"/>
    </location>
</feature>
<dbReference type="Proteomes" id="UP000483078">
    <property type="component" value="Unassembled WGS sequence"/>
</dbReference>
<name>A0A7C9LB95_9RHOB</name>
<feature type="compositionally biased region" description="Acidic residues" evidence="1">
    <location>
        <begin position="25"/>
        <end position="34"/>
    </location>
</feature>
<gene>
    <name evidence="2" type="ORF">FH759_09735</name>
</gene>
<protein>
    <submittedName>
        <fullName evidence="2">Uncharacterized protein</fullName>
    </submittedName>
</protein>
<proteinExistence type="predicted"/>
<dbReference type="RefSeq" id="WP_273249706.1">
    <property type="nucleotide sequence ID" value="NZ_VENJ01000012.1"/>
</dbReference>
<feature type="compositionally biased region" description="Acidic residues" evidence="1">
    <location>
        <begin position="188"/>
        <end position="200"/>
    </location>
</feature>
<comment type="caution">
    <text evidence="2">The sequence shown here is derived from an EMBL/GenBank/DDBJ whole genome shotgun (WGS) entry which is preliminary data.</text>
</comment>
<feature type="region of interest" description="Disordered" evidence="1">
    <location>
        <begin position="20"/>
        <end position="213"/>
    </location>
</feature>